<dbReference type="Gene3D" id="3.90.226.10">
    <property type="entry name" value="2-enoyl-CoA Hydratase, Chain A, domain 1"/>
    <property type="match status" value="1"/>
</dbReference>
<name>A0A1M4ST65_9FLAO</name>
<dbReference type="PANTHER" id="PTHR32060:SF30">
    <property type="entry name" value="CARBOXY-TERMINAL PROCESSING PROTEASE CTPA"/>
    <property type="match status" value="1"/>
</dbReference>
<reference evidence="2 3" key="1">
    <citation type="submission" date="2016-11" db="EMBL/GenBank/DDBJ databases">
        <authorList>
            <person name="Jaros S."/>
            <person name="Januszkiewicz K."/>
            <person name="Wedrychowicz H."/>
        </authorList>
    </citation>
    <scope>NUCLEOTIDE SEQUENCE [LARGE SCALE GENOMIC DNA]</scope>
    <source>
        <strain evidence="2 3">DSM 25661</strain>
    </source>
</reference>
<dbReference type="EMBL" id="FQTW01000001">
    <property type="protein sequence ID" value="SHE35369.1"/>
    <property type="molecule type" value="Genomic_DNA"/>
</dbReference>
<keyword evidence="2" id="KW-0645">Protease</keyword>
<feature type="domain" description="Tail specific protease" evidence="1">
    <location>
        <begin position="180"/>
        <end position="394"/>
    </location>
</feature>
<evidence type="ECO:0000259" key="1">
    <source>
        <dbReference type="SMART" id="SM00245"/>
    </source>
</evidence>
<dbReference type="Proteomes" id="UP000184462">
    <property type="component" value="Unassembled WGS sequence"/>
</dbReference>
<dbReference type="SMART" id="SM00245">
    <property type="entry name" value="TSPc"/>
    <property type="match status" value="1"/>
</dbReference>
<dbReference type="InterPro" id="IPR005151">
    <property type="entry name" value="Tail-specific_protease"/>
</dbReference>
<gene>
    <name evidence="2" type="ORF">SAMN05444278_101315</name>
</gene>
<evidence type="ECO:0000313" key="2">
    <source>
        <dbReference type="EMBL" id="SHE35369.1"/>
    </source>
</evidence>
<keyword evidence="2" id="KW-0378">Hydrolase</keyword>
<dbReference type="Gene3D" id="2.30.42.10">
    <property type="match status" value="1"/>
</dbReference>
<dbReference type="CDD" id="cd07561">
    <property type="entry name" value="Peptidase_S41_CPP_like"/>
    <property type="match status" value="1"/>
</dbReference>
<dbReference type="GO" id="GO:0008236">
    <property type="term" value="F:serine-type peptidase activity"/>
    <property type="evidence" value="ECO:0007669"/>
    <property type="project" value="InterPro"/>
</dbReference>
<proteinExistence type="predicted"/>
<dbReference type="Gene3D" id="3.30.750.170">
    <property type="match status" value="1"/>
</dbReference>
<dbReference type="AlphaFoldDB" id="A0A1M4ST65"/>
<dbReference type="PANTHER" id="PTHR32060">
    <property type="entry name" value="TAIL-SPECIFIC PROTEASE"/>
    <property type="match status" value="1"/>
</dbReference>
<dbReference type="InterPro" id="IPR041613">
    <property type="entry name" value="Pept_S41_N"/>
</dbReference>
<dbReference type="SUPFAM" id="SSF50156">
    <property type="entry name" value="PDZ domain-like"/>
    <property type="match status" value="1"/>
</dbReference>
<protein>
    <submittedName>
        <fullName evidence="2">C-terminal processing protease CtpA/Prc, contains a PDZ domain</fullName>
    </submittedName>
</protein>
<dbReference type="GO" id="GO:0007165">
    <property type="term" value="P:signal transduction"/>
    <property type="evidence" value="ECO:0007669"/>
    <property type="project" value="TreeGrafter"/>
</dbReference>
<accession>A0A1M4ST65</accession>
<dbReference type="InterPro" id="IPR029045">
    <property type="entry name" value="ClpP/crotonase-like_dom_sf"/>
</dbReference>
<dbReference type="Pfam" id="PF18294">
    <property type="entry name" value="Pept_S41_N"/>
    <property type="match status" value="1"/>
</dbReference>
<sequence>MLLACLTISSCQDDIDDVITPASTLEINDFVWKAMNVFYLYKPDSPNLADNAFATNEAYANYLNSFESPEALFNDLLAPQDRFSIIVDNYIALENSLDGINFTTGMQFGLVNISDSNSVFGFVRYVVPNSPAEDAGIERGMIFNSVNGETLTPNTNFNSLFGGDAYTIGLAEFNGAELTPLSTEISLFKTQLTENPIYSVEVIEEDNTKVGYLMYNGFRSNFDSQLNTVFANFKSENIDELVLDLRYNSGGNIETAKDLASMITGQFQGEIFAFEYYNDNFDDEELRFDNQIRTGANISSLNLNRVYILTGFSTASASELVINTLKPYIDVIQIGQTTVGKFEGSVTLYDSENFRRDGASINHLYALQPLILKTANANGVTDYFEGLTPDVQLNEDYTNPGIIGNQNEPLLNRALEEMGLNLTEGKPSLPLSQLSSELLFENQALQPTYQRMYVK</sequence>
<dbReference type="GO" id="GO:0030288">
    <property type="term" value="C:outer membrane-bounded periplasmic space"/>
    <property type="evidence" value="ECO:0007669"/>
    <property type="project" value="TreeGrafter"/>
</dbReference>
<keyword evidence="3" id="KW-1185">Reference proteome</keyword>
<dbReference type="STRING" id="1155689.SAMN05444278_101315"/>
<dbReference type="Pfam" id="PF03572">
    <property type="entry name" value="Peptidase_S41"/>
    <property type="match status" value="1"/>
</dbReference>
<organism evidence="2 3">
    <name type="scientific">Psychroflexus salarius</name>
    <dbReference type="NCBI Taxonomy" id="1155689"/>
    <lineage>
        <taxon>Bacteria</taxon>
        <taxon>Pseudomonadati</taxon>
        <taxon>Bacteroidota</taxon>
        <taxon>Flavobacteriia</taxon>
        <taxon>Flavobacteriales</taxon>
        <taxon>Flavobacteriaceae</taxon>
        <taxon>Psychroflexus</taxon>
    </lineage>
</organism>
<dbReference type="SUPFAM" id="SSF52096">
    <property type="entry name" value="ClpP/crotonase"/>
    <property type="match status" value="1"/>
</dbReference>
<evidence type="ECO:0000313" key="3">
    <source>
        <dbReference type="Proteomes" id="UP000184462"/>
    </source>
</evidence>
<dbReference type="GO" id="GO:0004175">
    <property type="term" value="F:endopeptidase activity"/>
    <property type="evidence" value="ECO:0007669"/>
    <property type="project" value="TreeGrafter"/>
</dbReference>
<dbReference type="GO" id="GO:0006508">
    <property type="term" value="P:proteolysis"/>
    <property type="evidence" value="ECO:0007669"/>
    <property type="project" value="UniProtKB-KW"/>
</dbReference>
<dbReference type="InterPro" id="IPR036034">
    <property type="entry name" value="PDZ_sf"/>
</dbReference>